<organism evidence="2 3">
    <name type="scientific">Reyranella soli</name>
    <dbReference type="NCBI Taxonomy" id="1230389"/>
    <lineage>
        <taxon>Bacteria</taxon>
        <taxon>Pseudomonadati</taxon>
        <taxon>Pseudomonadota</taxon>
        <taxon>Alphaproteobacteria</taxon>
        <taxon>Hyphomicrobiales</taxon>
        <taxon>Reyranellaceae</taxon>
        <taxon>Reyranella</taxon>
    </lineage>
</organism>
<feature type="region of interest" description="Disordered" evidence="1">
    <location>
        <begin position="1"/>
        <end position="48"/>
    </location>
</feature>
<comment type="caution">
    <text evidence="2">The sequence shown here is derived from an EMBL/GenBank/DDBJ whole genome shotgun (WGS) entry which is preliminary data.</text>
</comment>
<keyword evidence="3" id="KW-1185">Reference proteome</keyword>
<accession>A0A512NPD1</accession>
<evidence type="ECO:0000313" key="2">
    <source>
        <dbReference type="EMBL" id="GEP60800.1"/>
    </source>
</evidence>
<name>A0A512NPD1_9HYPH</name>
<sequence>MARKSKAGARVKAGRRLLMMPGVRTMTDPVAPPTKPGAGEAGKPTDELNEELTRTIKAAYQ</sequence>
<feature type="compositionally biased region" description="Basic residues" evidence="1">
    <location>
        <begin position="1"/>
        <end position="15"/>
    </location>
</feature>
<dbReference type="AlphaFoldDB" id="A0A512NPD1"/>
<protein>
    <submittedName>
        <fullName evidence="2">Uncharacterized protein</fullName>
    </submittedName>
</protein>
<dbReference type="Proteomes" id="UP000321058">
    <property type="component" value="Unassembled WGS sequence"/>
</dbReference>
<gene>
    <name evidence="2" type="ORF">RSO01_79660</name>
</gene>
<evidence type="ECO:0000256" key="1">
    <source>
        <dbReference type="SAM" id="MobiDB-lite"/>
    </source>
</evidence>
<dbReference type="EMBL" id="BKAJ01000183">
    <property type="protein sequence ID" value="GEP60800.1"/>
    <property type="molecule type" value="Genomic_DNA"/>
</dbReference>
<proteinExistence type="predicted"/>
<evidence type="ECO:0000313" key="3">
    <source>
        <dbReference type="Proteomes" id="UP000321058"/>
    </source>
</evidence>
<reference evidence="2 3" key="1">
    <citation type="submission" date="2019-07" db="EMBL/GenBank/DDBJ databases">
        <title>Whole genome shotgun sequence of Reyranella soli NBRC 108950.</title>
        <authorList>
            <person name="Hosoyama A."/>
            <person name="Uohara A."/>
            <person name="Ohji S."/>
            <person name="Ichikawa N."/>
        </authorList>
    </citation>
    <scope>NUCLEOTIDE SEQUENCE [LARGE SCALE GENOMIC DNA]</scope>
    <source>
        <strain evidence="2 3">NBRC 108950</strain>
    </source>
</reference>